<dbReference type="EMBL" id="JAUCMV010000004">
    <property type="protein sequence ID" value="KAK0405078.1"/>
    <property type="molecule type" value="Genomic_DNA"/>
</dbReference>
<evidence type="ECO:0000313" key="1">
    <source>
        <dbReference type="EMBL" id="KAK0405078.1"/>
    </source>
</evidence>
<proteinExistence type="predicted"/>
<name>A0AA39LPR3_9BILA</name>
<protein>
    <submittedName>
        <fullName evidence="1">Uncharacterized protein</fullName>
    </submittedName>
</protein>
<organism evidence="1 2">
    <name type="scientific">Steinernema hermaphroditum</name>
    <dbReference type="NCBI Taxonomy" id="289476"/>
    <lineage>
        <taxon>Eukaryota</taxon>
        <taxon>Metazoa</taxon>
        <taxon>Ecdysozoa</taxon>
        <taxon>Nematoda</taxon>
        <taxon>Chromadorea</taxon>
        <taxon>Rhabditida</taxon>
        <taxon>Tylenchina</taxon>
        <taxon>Panagrolaimomorpha</taxon>
        <taxon>Strongyloidoidea</taxon>
        <taxon>Steinernematidae</taxon>
        <taxon>Steinernema</taxon>
    </lineage>
</organism>
<evidence type="ECO:0000313" key="2">
    <source>
        <dbReference type="Proteomes" id="UP001175271"/>
    </source>
</evidence>
<accession>A0AA39LPR3</accession>
<dbReference type="AlphaFoldDB" id="A0AA39LPR3"/>
<comment type="caution">
    <text evidence="1">The sequence shown here is derived from an EMBL/GenBank/DDBJ whole genome shotgun (WGS) entry which is preliminary data.</text>
</comment>
<dbReference type="Proteomes" id="UP001175271">
    <property type="component" value="Unassembled WGS sequence"/>
</dbReference>
<reference evidence="1" key="1">
    <citation type="submission" date="2023-06" db="EMBL/GenBank/DDBJ databases">
        <title>Genomic analysis of the entomopathogenic nematode Steinernema hermaphroditum.</title>
        <authorList>
            <person name="Schwarz E.M."/>
            <person name="Heppert J.K."/>
            <person name="Baniya A."/>
            <person name="Schwartz H.T."/>
            <person name="Tan C.-H."/>
            <person name="Antoshechkin I."/>
            <person name="Sternberg P.W."/>
            <person name="Goodrich-Blair H."/>
            <person name="Dillman A.R."/>
        </authorList>
    </citation>
    <scope>NUCLEOTIDE SEQUENCE</scope>
    <source>
        <strain evidence="1">PS9179</strain>
        <tissue evidence="1">Whole animal</tissue>
    </source>
</reference>
<gene>
    <name evidence="1" type="ORF">QR680_017790</name>
</gene>
<keyword evidence="2" id="KW-1185">Reference proteome</keyword>
<sequence length="66" mass="7970">MCHVLENEEAALEEETEFKILNVKCFRETVKPSKNHWKWFIEALDQKFSTSKLGRMTNERMKSKFF</sequence>